<dbReference type="STRING" id="280871.TL10_03185"/>
<dbReference type="OrthoDB" id="9806164at2"/>
<keyword evidence="5 6" id="KW-0949">S-adenosyl-L-methionine</keyword>
<dbReference type="EMBL" id="JXST01000003">
    <property type="protein sequence ID" value="KIU18443.1"/>
    <property type="molecule type" value="Genomic_DNA"/>
</dbReference>
<sequence>MTRTDGDSWDLASSVGATATMVAGQRALAHREQLIDDPYAEPLVRAVGLDFFTKALDGEIDFGDVNPAFTPRRAAEGMTVRTRWFDQLFLDAAAAGVRQAVILAAGLDARAYRLPWPDGTVVFEVDQPEVIEFKSTTLADLGAAPTATRRTVAVDLRDDWMQALRDNGFDPAAPTAWIAEGLLIYLPPEAQDRLFDNITALSAPGSFVAAEQVGDLSSAFDDERMQAMRERMKALGSNIEIADLIYQGDRNHVTDYLTGLGWDVTARSVEEAHTDNGFQYPDDELSRAWTQLKYVRAVLNRKA</sequence>
<dbReference type="InterPro" id="IPR029063">
    <property type="entry name" value="SAM-dependent_MTases_sf"/>
</dbReference>
<dbReference type="InterPro" id="IPR007213">
    <property type="entry name" value="Ppm1/Ppm2/Tcmp"/>
</dbReference>
<comment type="caution">
    <text evidence="7">The sequence shown here is derived from an EMBL/GenBank/DDBJ whole genome shotgun (WGS) entry which is preliminary data.</text>
</comment>
<dbReference type="SUPFAM" id="SSF53335">
    <property type="entry name" value="S-adenosyl-L-methionine-dependent methyltransferases"/>
    <property type="match status" value="1"/>
</dbReference>
<keyword evidence="8" id="KW-1185">Reference proteome</keyword>
<evidence type="ECO:0000256" key="1">
    <source>
        <dbReference type="ARBA" id="ARBA00003907"/>
    </source>
</evidence>
<dbReference type="InterPro" id="IPR011610">
    <property type="entry name" value="SAM_mthyl_Trfase_ML2640-like"/>
</dbReference>
<comment type="similarity">
    <text evidence="2 6">Belongs to the UPF0677 family.</text>
</comment>
<evidence type="ECO:0000256" key="3">
    <source>
        <dbReference type="ARBA" id="ARBA00022603"/>
    </source>
</evidence>
<protein>
    <recommendedName>
        <fullName evidence="6">S-adenosyl-L-methionine-dependent methyltransferase</fullName>
        <ecNumber evidence="6">2.1.1.-</ecNumber>
    </recommendedName>
</protein>
<proteinExistence type="inferred from homology"/>
<organism evidence="7 8">
    <name type="scientific">Mycolicibacterium llatzerense</name>
    <dbReference type="NCBI Taxonomy" id="280871"/>
    <lineage>
        <taxon>Bacteria</taxon>
        <taxon>Bacillati</taxon>
        <taxon>Actinomycetota</taxon>
        <taxon>Actinomycetes</taxon>
        <taxon>Mycobacteriales</taxon>
        <taxon>Mycobacteriaceae</taxon>
        <taxon>Mycolicibacterium</taxon>
    </lineage>
</organism>
<reference evidence="7 8" key="1">
    <citation type="submission" date="2015-01" db="EMBL/GenBank/DDBJ databases">
        <title>Genome sequence of Mycobacterium llatzerense and Mycobacterium immunogenum recovered from brain abscess.</title>
        <authorList>
            <person name="Greninger A.L."/>
            <person name="Langelier C."/>
            <person name="Cunningham G."/>
            <person name="Chiu C.Y."/>
            <person name="Miller S."/>
        </authorList>
    </citation>
    <scope>NUCLEOTIDE SEQUENCE [LARGE SCALE GENOMIC DNA]</scope>
    <source>
        <strain evidence="7 8">CLUC14</strain>
    </source>
</reference>
<keyword evidence="3 6" id="KW-0489">Methyltransferase</keyword>
<dbReference type="Gene3D" id="3.40.50.150">
    <property type="entry name" value="Vaccinia Virus protein VP39"/>
    <property type="match status" value="1"/>
</dbReference>
<evidence type="ECO:0000256" key="5">
    <source>
        <dbReference type="ARBA" id="ARBA00022691"/>
    </source>
</evidence>
<dbReference type="PANTHER" id="PTHR43619:SF2">
    <property type="entry name" value="S-ADENOSYL-L-METHIONINE-DEPENDENT METHYLTRANSFERASES SUPERFAMILY PROTEIN"/>
    <property type="match status" value="1"/>
</dbReference>
<name>A0A0D1JA52_9MYCO</name>
<dbReference type="PANTHER" id="PTHR43619">
    <property type="entry name" value="S-ADENOSYL-L-METHIONINE-DEPENDENT METHYLTRANSFERASE YKTD-RELATED"/>
    <property type="match status" value="1"/>
</dbReference>
<dbReference type="GO" id="GO:0032259">
    <property type="term" value="P:methylation"/>
    <property type="evidence" value="ECO:0007669"/>
    <property type="project" value="UniProtKB-KW"/>
</dbReference>
<accession>A0A0D1JA52</accession>
<keyword evidence="4 7" id="KW-0808">Transferase</keyword>
<evidence type="ECO:0000256" key="6">
    <source>
        <dbReference type="RuleBase" id="RU362030"/>
    </source>
</evidence>
<comment type="function">
    <text evidence="1 6">Exhibits S-adenosyl-L-methionine-dependent methyltransferase activity.</text>
</comment>
<dbReference type="Pfam" id="PF04072">
    <property type="entry name" value="LCM"/>
    <property type="match status" value="1"/>
</dbReference>
<dbReference type="PATRIC" id="fig|280871.6.peg.646"/>
<evidence type="ECO:0000256" key="2">
    <source>
        <dbReference type="ARBA" id="ARBA00008138"/>
    </source>
</evidence>
<dbReference type="Proteomes" id="UP000032221">
    <property type="component" value="Unassembled WGS sequence"/>
</dbReference>
<dbReference type="NCBIfam" id="TIGR00027">
    <property type="entry name" value="mthyl_TIGR00027"/>
    <property type="match status" value="1"/>
</dbReference>
<dbReference type="EC" id="2.1.1.-" evidence="6"/>
<evidence type="ECO:0000313" key="7">
    <source>
        <dbReference type="EMBL" id="KIU18443.1"/>
    </source>
</evidence>
<dbReference type="FunFam" id="3.40.50.150:FF:000152">
    <property type="entry name" value="S-adenosyl-L-methionine-dependent methyltransferase"/>
    <property type="match status" value="1"/>
</dbReference>
<evidence type="ECO:0000313" key="8">
    <source>
        <dbReference type="Proteomes" id="UP000032221"/>
    </source>
</evidence>
<dbReference type="AlphaFoldDB" id="A0A0D1JA52"/>
<gene>
    <name evidence="7" type="ORF">TL10_03185</name>
</gene>
<dbReference type="RefSeq" id="WP_043401790.1">
    <property type="nucleotide sequence ID" value="NZ_JXST01000003.1"/>
</dbReference>
<dbReference type="GO" id="GO:0008168">
    <property type="term" value="F:methyltransferase activity"/>
    <property type="evidence" value="ECO:0007669"/>
    <property type="project" value="UniProtKB-UniRule"/>
</dbReference>
<evidence type="ECO:0000256" key="4">
    <source>
        <dbReference type="ARBA" id="ARBA00022679"/>
    </source>
</evidence>